<proteinExistence type="predicted"/>
<dbReference type="PANTHER" id="PTHR42703:SF1">
    <property type="entry name" value="NA(+)_H(+) ANTIPORTER SUBUNIT D1"/>
    <property type="match status" value="1"/>
</dbReference>
<feature type="transmembrane region" description="Helical" evidence="6">
    <location>
        <begin position="152"/>
        <end position="172"/>
    </location>
</feature>
<protein>
    <submittedName>
        <fullName evidence="8">NADH dehydrogenase</fullName>
    </submittedName>
</protein>
<sequence length="616" mass="67317">MNEIPIILFTPLLAGVLAWLINVKGARELIGVIGAATPLALLAKLYSPIVSNPNNPLTYKLTVSGFNLTFKMGMLNWYFAVIASLVGLAMAFGMVSTSKNGYDWLFALISYTGVLGVFLSWDFISFFLLWELMTFASFMMVLKRNRHESLKYFVLSVIGAYAMLLAIALIYAKTGALDFDSIRQALYMDAMLGSISKGETALIFVLFLTAFGVKAGAWPLHVWAPGAYSETDQSYTAFFSGALSKAGVYGFLLLYILMGAKLYYALGTFHGHLTFAYIIAWIGAITVVVASFLAVLQEDIRKLFAYSSVGQVGYILLAFGLGTGLGFAGGLFHVLSHAVFKGLFWLVTAAIILQTGKTEFKDFGGLAEKMPFTFAMGLIAVLSLAGIPPMAGFASKWLIYEAAISAHMPLVAGAIFLGSALAFAYVVRFLYAVWFGQRPSDLEDVKEAPLPLLIAMAILAIPNIVFGIAPGLVTNYLNKALGGQIVGGNYYKLVTQTGTYNALTVALLLVVGLAIAGLIYIYGAKARKIPVTNTYQSGNPVTEEFNLSIRRNFYLPLKEALAFWLRYSFDRFYERIAQLSEDFADALREGFYNGNVQAYSWYLAVILLILALWGVL</sequence>
<reference evidence="9" key="1">
    <citation type="submission" date="2016-03" db="EMBL/GenBank/DDBJ databases">
        <authorList>
            <person name="Oger P.M."/>
        </authorList>
    </citation>
    <scope>NUCLEOTIDE SEQUENCE [LARGE SCALE GENOMIC DNA]</scope>
    <source>
        <strain evidence="9">OG-1</strain>
    </source>
</reference>
<feature type="transmembrane region" description="Helical" evidence="6">
    <location>
        <begin position="500"/>
        <end position="522"/>
    </location>
</feature>
<dbReference type="RefSeq" id="WP_062390446.1">
    <property type="nucleotide sequence ID" value="NZ_CP014750.1"/>
</dbReference>
<dbReference type="AlphaFoldDB" id="A0A142CWV7"/>
<evidence type="ECO:0000256" key="4">
    <source>
        <dbReference type="ARBA" id="ARBA00022989"/>
    </source>
</evidence>
<feature type="transmembrane region" description="Helical" evidence="6">
    <location>
        <begin position="598"/>
        <end position="615"/>
    </location>
</feature>
<feature type="transmembrane region" description="Helical" evidence="6">
    <location>
        <begin position="75"/>
        <end position="95"/>
    </location>
</feature>
<keyword evidence="5 6" id="KW-0472">Membrane</keyword>
<dbReference type="Proteomes" id="UP000073604">
    <property type="component" value="Chromosome"/>
</dbReference>
<dbReference type="GeneID" id="27140649"/>
<evidence type="ECO:0000259" key="7">
    <source>
        <dbReference type="Pfam" id="PF00361"/>
    </source>
</evidence>
<dbReference type="Pfam" id="PF00361">
    <property type="entry name" value="Proton_antipo_M"/>
    <property type="match status" value="1"/>
</dbReference>
<feature type="transmembrane region" description="Helical" evidence="6">
    <location>
        <begin position="235"/>
        <end position="258"/>
    </location>
</feature>
<feature type="transmembrane region" description="Helical" evidence="6">
    <location>
        <begin position="334"/>
        <end position="353"/>
    </location>
</feature>
<organism evidence="8 9">
    <name type="scientific">Thermococcus peptonophilus</name>
    <dbReference type="NCBI Taxonomy" id="53952"/>
    <lineage>
        <taxon>Archaea</taxon>
        <taxon>Methanobacteriati</taxon>
        <taxon>Methanobacteriota</taxon>
        <taxon>Thermococci</taxon>
        <taxon>Thermococcales</taxon>
        <taxon>Thermococcaceae</taxon>
        <taxon>Thermococcus</taxon>
    </lineage>
</organism>
<evidence type="ECO:0000313" key="9">
    <source>
        <dbReference type="Proteomes" id="UP000073604"/>
    </source>
</evidence>
<feature type="transmembrane region" description="Helical" evidence="6">
    <location>
        <begin position="452"/>
        <end position="473"/>
    </location>
</feature>
<feature type="transmembrane region" description="Helical" evidence="6">
    <location>
        <begin position="278"/>
        <end position="296"/>
    </location>
</feature>
<dbReference type="EMBL" id="CP014750">
    <property type="protein sequence ID" value="AMQ19259.1"/>
    <property type="molecule type" value="Genomic_DNA"/>
</dbReference>
<name>A0A142CWV7_9EURY</name>
<feature type="transmembrane region" description="Helical" evidence="6">
    <location>
        <begin position="201"/>
        <end position="223"/>
    </location>
</feature>
<feature type="transmembrane region" description="Helical" evidence="6">
    <location>
        <begin position="102"/>
        <end position="121"/>
    </location>
</feature>
<dbReference type="STRING" id="53952.A0127_08830"/>
<keyword evidence="3 6" id="KW-0812">Transmembrane</keyword>
<keyword evidence="4 6" id="KW-1133">Transmembrane helix</keyword>
<evidence type="ECO:0000313" key="8">
    <source>
        <dbReference type="EMBL" id="AMQ19259.1"/>
    </source>
</evidence>
<feature type="domain" description="NADH:quinone oxidoreductase/Mrp antiporter transmembrane" evidence="7">
    <location>
        <begin position="121"/>
        <end position="420"/>
    </location>
</feature>
<accession>A0A142CWV7</accession>
<feature type="transmembrane region" description="Helical" evidence="6">
    <location>
        <begin position="406"/>
        <end position="431"/>
    </location>
</feature>
<evidence type="ECO:0000256" key="2">
    <source>
        <dbReference type="ARBA" id="ARBA00022475"/>
    </source>
</evidence>
<keyword evidence="2" id="KW-1003">Cell membrane</keyword>
<feature type="transmembrane region" description="Helical" evidence="6">
    <location>
        <begin position="303"/>
        <end position="328"/>
    </location>
</feature>
<dbReference type="InterPro" id="IPR001750">
    <property type="entry name" value="ND/Mrp_TM"/>
</dbReference>
<dbReference type="KEGG" id="tpep:A0127_08830"/>
<dbReference type="OrthoDB" id="371891at2157"/>
<comment type="subcellular location">
    <subcellularLocation>
        <location evidence="1">Cell membrane</location>
        <topology evidence="1">Multi-pass membrane protein</topology>
    </subcellularLocation>
</comment>
<evidence type="ECO:0000256" key="5">
    <source>
        <dbReference type="ARBA" id="ARBA00023136"/>
    </source>
</evidence>
<dbReference type="NCBIfam" id="NF006419">
    <property type="entry name" value="PRK08668.1"/>
    <property type="match status" value="1"/>
</dbReference>
<feature type="transmembrane region" description="Helical" evidence="6">
    <location>
        <begin position="374"/>
        <end position="394"/>
    </location>
</feature>
<gene>
    <name evidence="8" type="ORF">A0127_08830</name>
</gene>
<evidence type="ECO:0000256" key="3">
    <source>
        <dbReference type="ARBA" id="ARBA00022692"/>
    </source>
</evidence>
<evidence type="ECO:0000256" key="1">
    <source>
        <dbReference type="ARBA" id="ARBA00004651"/>
    </source>
</evidence>
<dbReference type="GO" id="GO:0005886">
    <property type="term" value="C:plasma membrane"/>
    <property type="evidence" value="ECO:0007669"/>
    <property type="project" value="UniProtKB-SubCell"/>
</dbReference>
<evidence type="ECO:0000256" key="6">
    <source>
        <dbReference type="SAM" id="Phobius"/>
    </source>
</evidence>
<dbReference type="PANTHER" id="PTHR42703">
    <property type="entry name" value="NADH DEHYDROGENASE"/>
    <property type="match status" value="1"/>
</dbReference>
<dbReference type="InterPro" id="IPR050586">
    <property type="entry name" value="CPA3_Na-H_Antiporter_D"/>
</dbReference>
<keyword evidence="9" id="KW-1185">Reference proteome</keyword>
<feature type="transmembrane region" description="Helical" evidence="6">
    <location>
        <begin position="6"/>
        <end position="22"/>
    </location>
</feature>